<accession>A0A9R1WVA5</accession>
<evidence type="ECO:0000313" key="1">
    <source>
        <dbReference type="EMBL" id="KAJ0187824.1"/>
    </source>
</evidence>
<sequence>MSLLFLLNCEIQGYKRFQFTQKLIMLKKPIRKLLREQGHFSEKVDHFHKELEDVQSDLDLDMFNPQLRELEAMFLGEYKKAYDEEERDIRPNDFLGTEFPCEQILQPHSLFVKKLDLSQAVEMFQIVTNEEIKNALFDIDDDKAPG</sequence>
<dbReference type="EMBL" id="NBSK02000009">
    <property type="protein sequence ID" value="KAJ0187824.1"/>
    <property type="molecule type" value="Genomic_DNA"/>
</dbReference>
<dbReference type="Proteomes" id="UP000235145">
    <property type="component" value="Unassembled WGS sequence"/>
</dbReference>
<reference evidence="1 2" key="1">
    <citation type="journal article" date="2017" name="Nat. Commun.">
        <title>Genome assembly with in vitro proximity ligation data and whole-genome triplication in lettuce.</title>
        <authorList>
            <person name="Reyes-Chin-Wo S."/>
            <person name="Wang Z."/>
            <person name="Yang X."/>
            <person name="Kozik A."/>
            <person name="Arikit S."/>
            <person name="Song C."/>
            <person name="Xia L."/>
            <person name="Froenicke L."/>
            <person name="Lavelle D.O."/>
            <person name="Truco M.J."/>
            <person name="Xia R."/>
            <person name="Zhu S."/>
            <person name="Xu C."/>
            <person name="Xu H."/>
            <person name="Xu X."/>
            <person name="Cox K."/>
            <person name="Korf I."/>
            <person name="Meyers B.C."/>
            <person name="Michelmore R.W."/>
        </authorList>
    </citation>
    <scope>NUCLEOTIDE SEQUENCE [LARGE SCALE GENOMIC DNA]</scope>
    <source>
        <strain evidence="2">cv. Salinas</strain>
        <tissue evidence="1">Seedlings</tissue>
    </source>
</reference>
<keyword evidence="2" id="KW-1185">Reference proteome</keyword>
<organism evidence="1 2">
    <name type="scientific">Lactuca sativa</name>
    <name type="common">Garden lettuce</name>
    <dbReference type="NCBI Taxonomy" id="4236"/>
    <lineage>
        <taxon>Eukaryota</taxon>
        <taxon>Viridiplantae</taxon>
        <taxon>Streptophyta</taxon>
        <taxon>Embryophyta</taxon>
        <taxon>Tracheophyta</taxon>
        <taxon>Spermatophyta</taxon>
        <taxon>Magnoliopsida</taxon>
        <taxon>eudicotyledons</taxon>
        <taxon>Gunneridae</taxon>
        <taxon>Pentapetalae</taxon>
        <taxon>asterids</taxon>
        <taxon>campanulids</taxon>
        <taxon>Asterales</taxon>
        <taxon>Asteraceae</taxon>
        <taxon>Cichorioideae</taxon>
        <taxon>Cichorieae</taxon>
        <taxon>Lactucinae</taxon>
        <taxon>Lactuca</taxon>
    </lineage>
</organism>
<dbReference type="AlphaFoldDB" id="A0A9R1WVA5"/>
<proteinExistence type="predicted"/>
<comment type="caution">
    <text evidence="1">The sequence shown here is derived from an EMBL/GenBank/DDBJ whole genome shotgun (WGS) entry which is preliminary data.</text>
</comment>
<gene>
    <name evidence="1" type="ORF">LSAT_V11C900469390</name>
</gene>
<name>A0A9R1WVA5_LACSA</name>
<evidence type="ECO:0000313" key="2">
    <source>
        <dbReference type="Proteomes" id="UP000235145"/>
    </source>
</evidence>
<protein>
    <submittedName>
        <fullName evidence="1">Uncharacterized protein</fullName>
    </submittedName>
</protein>